<comment type="similarity">
    <text evidence="2 11 13">Belongs to the thiolase-like superfamily. Beta-ketoacyl-ACP synthases family.</text>
</comment>
<comment type="catalytic activity">
    <reaction evidence="11">
        <text>a fatty acyl-[ACP] + malonyl-[ACP] + H(+) = a 3-oxoacyl-[ACP] + holo-[ACP] + CO2</text>
        <dbReference type="Rhea" id="RHEA:22836"/>
        <dbReference type="Rhea" id="RHEA-COMP:9623"/>
        <dbReference type="Rhea" id="RHEA-COMP:9685"/>
        <dbReference type="Rhea" id="RHEA-COMP:9916"/>
        <dbReference type="Rhea" id="RHEA-COMP:14125"/>
        <dbReference type="ChEBI" id="CHEBI:15378"/>
        <dbReference type="ChEBI" id="CHEBI:16526"/>
        <dbReference type="ChEBI" id="CHEBI:64479"/>
        <dbReference type="ChEBI" id="CHEBI:78449"/>
        <dbReference type="ChEBI" id="CHEBI:78776"/>
        <dbReference type="ChEBI" id="CHEBI:138651"/>
    </reaction>
</comment>
<dbReference type="InterPro" id="IPR020615">
    <property type="entry name" value="Thiolase_acyl_enz_int_AS"/>
</dbReference>
<dbReference type="EMBL" id="CP043314">
    <property type="protein sequence ID" value="QEK38868.1"/>
    <property type="molecule type" value="Genomic_DNA"/>
</dbReference>
<evidence type="ECO:0000256" key="9">
    <source>
        <dbReference type="ARBA" id="ARBA00023160"/>
    </source>
</evidence>
<dbReference type="NCBIfam" id="TIGR03150">
    <property type="entry name" value="fabF"/>
    <property type="match status" value="1"/>
</dbReference>
<gene>
    <name evidence="15" type="primary">fabF</name>
    <name evidence="15" type="ORF">FZC36_00220</name>
</gene>
<keyword evidence="9 11" id="KW-0275">Fatty acid biosynthesis</keyword>
<comment type="pathway">
    <text evidence="1 11">Lipid metabolism; fatty acid biosynthesis.</text>
</comment>
<dbReference type="FunFam" id="3.40.47.10:FF:000018">
    <property type="entry name" value="3-oxoacyl-[acyl-carrier-protein] synthase 2"/>
    <property type="match status" value="1"/>
</dbReference>
<dbReference type="PANTHER" id="PTHR11712">
    <property type="entry name" value="POLYKETIDE SYNTHASE-RELATED"/>
    <property type="match status" value="1"/>
</dbReference>
<evidence type="ECO:0000256" key="13">
    <source>
        <dbReference type="RuleBase" id="RU003694"/>
    </source>
</evidence>
<keyword evidence="6 11" id="KW-0808">Transferase</keyword>
<evidence type="ECO:0000313" key="16">
    <source>
        <dbReference type="Proteomes" id="UP000324924"/>
    </source>
</evidence>
<dbReference type="InterPro" id="IPR018201">
    <property type="entry name" value="Ketoacyl_synth_AS"/>
</dbReference>
<evidence type="ECO:0000313" key="15">
    <source>
        <dbReference type="EMBL" id="QEK38868.1"/>
    </source>
</evidence>
<dbReference type="Gene3D" id="3.40.47.10">
    <property type="match status" value="2"/>
</dbReference>
<dbReference type="PANTHER" id="PTHR11712:SF336">
    <property type="entry name" value="3-OXOACYL-[ACYL-CARRIER-PROTEIN] SYNTHASE, MITOCHONDRIAL"/>
    <property type="match status" value="1"/>
</dbReference>
<evidence type="ECO:0000256" key="2">
    <source>
        <dbReference type="ARBA" id="ARBA00008467"/>
    </source>
</evidence>
<dbReference type="UniPathway" id="UPA00094"/>
<name>A0A5C0UFN2_9PROT</name>
<dbReference type="SUPFAM" id="SSF53901">
    <property type="entry name" value="Thiolase-like"/>
    <property type="match status" value="2"/>
</dbReference>
<proteinExistence type="inferred from homology"/>
<dbReference type="PIRSF" id="PIRSF000447">
    <property type="entry name" value="KAS_II"/>
    <property type="match status" value="1"/>
</dbReference>
<dbReference type="NCBIfam" id="NF005589">
    <property type="entry name" value="PRK07314.1"/>
    <property type="match status" value="1"/>
</dbReference>
<evidence type="ECO:0000256" key="6">
    <source>
        <dbReference type="ARBA" id="ARBA00022679"/>
    </source>
</evidence>
<dbReference type="InterPro" id="IPR016039">
    <property type="entry name" value="Thiolase-like"/>
</dbReference>
<evidence type="ECO:0000256" key="5">
    <source>
        <dbReference type="ARBA" id="ARBA00022516"/>
    </source>
</evidence>
<dbReference type="InterPro" id="IPR017568">
    <property type="entry name" value="3-oxoacyl-ACP_synth-2"/>
</dbReference>
<dbReference type="PROSITE" id="PS00606">
    <property type="entry name" value="KS3_1"/>
    <property type="match status" value="1"/>
</dbReference>
<evidence type="ECO:0000256" key="11">
    <source>
        <dbReference type="PIRNR" id="PIRNR000447"/>
    </source>
</evidence>
<dbReference type="PROSITE" id="PS00098">
    <property type="entry name" value="THIOLASE_1"/>
    <property type="match status" value="1"/>
</dbReference>
<keyword evidence="7" id="KW-0276">Fatty acid metabolism</keyword>
<sequence length="417" mass="44186">MKRVVITGIGIVSPLGSGLDFVWDRLLQGKSGISNLPEQYNDYDSRVAGLVPRGTEKGEFDISKFMDSKEQRRNGLFISYAIGAASEAVQDGKLDEIEDRTKIGVNISSGIGGLPEIGEVNTKLNARGIRSVNPFFIPSVLSNLAAGYVSMRFKANGPNYSLTSACASASHSISNAAMLIRSGHADIMISGGAEASICPIGVAGFSALTALSTKFNDNPSKASRPFDKDRDGFVIAEGSAVLIMESLEHALKRGAKIYGEYLDCGMTGDASHVTKPEKEHCKRAMSIAIERSGLKPEDINYVNVHATSTPVGDESEMEAIKGIFGDHAKSKNFAVSATKSATGHALGAAGALESAFTLMALKNQVLPPTINVENAMDSIEGINFVPKSVAAPLNYALCNSFGFGGTNISLIFKKYES</sequence>
<dbReference type="OrthoDB" id="9808669at2"/>
<organism evidence="15 16">
    <name type="scientific">Candidatus Nesciobacter abundans</name>
    <dbReference type="NCBI Taxonomy" id="2601668"/>
    <lineage>
        <taxon>Bacteria</taxon>
        <taxon>Pseudomonadati</taxon>
        <taxon>Pseudomonadota</taxon>
        <taxon>Alphaproteobacteria</taxon>
        <taxon>Holosporales</taxon>
        <taxon>Holosporaceae</taxon>
        <taxon>Candidatus Nesciobacter</taxon>
    </lineage>
</organism>
<protein>
    <recommendedName>
        <fullName evidence="4 11">3-oxoacyl-[acyl-carrier-protein] synthase 2</fullName>
        <ecNumber evidence="3 11">2.3.1.179</ecNumber>
    </recommendedName>
</protein>
<reference evidence="15 16" key="1">
    <citation type="submission" date="2019-08" db="EMBL/GenBank/DDBJ databases">
        <title>Highly reduced genomes of protist endosymbionts show evolutionary convergence.</title>
        <authorList>
            <person name="George E."/>
            <person name="Husnik F."/>
            <person name="Tashyreva D."/>
            <person name="Prokopchuk G."/>
            <person name="Horak A."/>
            <person name="Kwong W.K."/>
            <person name="Lukes J."/>
            <person name="Keeling P.J."/>
        </authorList>
    </citation>
    <scope>NUCLEOTIDE SEQUENCE [LARGE SCALE GENOMIC DNA]</scope>
    <source>
        <strain evidence="15">1604HC</strain>
    </source>
</reference>
<dbReference type="InterPro" id="IPR014030">
    <property type="entry name" value="Ketoacyl_synth_N"/>
</dbReference>
<dbReference type="AlphaFoldDB" id="A0A5C0UFN2"/>
<keyword evidence="8" id="KW-0443">Lipid metabolism</keyword>
<dbReference type="Pfam" id="PF00109">
    <property type="entry name" value="ketoacyl-synt"/>
    <property type="match status" value="1"/>
</dbReference>
<dbReference type="InterPro" id="IPR014031">
    <property type="entry name" value="Ketoacyl_synth_C"/>
</dbReference>
<feature type="active site" description="For beta-ketoacyl synthase activity" evidence="12">
    <location>
        <position position="166"/>
    </location>
</feature>
<dbReference type="InterPro" id="IPR000794">
    <property type="entry name" value="Beta-ketoacyl_synthase"/>
</dbReference>
<dbReference type="EC" id="2.3.1.179" evidence="3 11"/>
<evidence type="ECO:0000256" key="8">
    <source>
        <dbReference type="ARBA" id="ARBA00023098"/>
    </source>
</evidence>
<evidence type="ECO:0000256" key="10">
    <source>
        <dbReference type="ARBA" id="ARBA00023315"/>
    </source>
</evidence>
<feature type="domain" description="Ketosynthase family 3 (KS3)" evidence="14">
    <location>
        <begin position="1"/>
        <end position="414"/>
    </location>
</feature>
<dbReference type="KEGG" id="nabu:FZC36_00220"/>
<comment type="function">
    <text evidence="11">Involved in the type II fatty acid elongation cycle. Catalyzes the elongation of a wide range of acyl-ACP by the addition of two carbons from malonyl-ACP to an acyl acceptor. Can efficiently catalyze the conversion of palmitoleoyl-ACP (cis-hexadec-9-enoyl-ACP) to cis-vaccenoyl-ACP (cis-octadec-11-enoyl-ACP), an essential step in the thermal regulation of fatty acid composition.</text>
</comment>
<evidence type="ECO:0000256" key="7">
    <source>
        <dbReference type="ARBA" id="ARBA00022832"/>
    </source>
</evidence>
<dbReference type="GO" id="GO:0006633">
    <property type="term" value="P:fatty acid biosynthetic process"/>
    <property type="evidence" value="ECO:0007669"/>
    <property type="project" value="UniProtKB-UniRule"/>
</dbReference>
<dbReference type="GO" id="GO:0005829">
    <property type="term" value="C:cytosol"/>
    <property type="evidence" value="ECO:0007669"/>
    <property type="project" value="TreeGrafter"/>
</dbReference>
<dbReference type="GO" id="GO:0004315">
    <property type="term" value="F:3-oxoacyl-[acyl-carrier-protein] synthase activity"/>
    <property type="evidence" value="ECO:0007669"/>
    <property type="project" value="UniProtKB-UniRule"/>
</dbReference>
<dbReference type="InterPro" id="IPR020841">
    <property type="entry name" value="PKS_Beta-ketoAc_synthase_dom"/>
</dbReference>
<dbReference type="Proteomes" id="UP000324924">
    <property type="component" value="Chromosome"/>
</dbReference>
<keyword evidence="5 11" id="KW-0444">Lipid biosynthesis</keyword>
<dbReference type="SMART" id="SM00825">
    <property type="entry name" value="PKS_KS"/>
    <property type="match status" value="1"/>
</dbReference>
<keyword evidence="10 11" id="KW-0012">Acyltransferase</keyword>
<evidence type="ECO:0000256" key="1">
    <source>
        <dbReference type="ARBA" id="ARBA00005194"/>
    </source>
</evidence>
<dbReference type="Pfam" id="PF02801">
    <property type="entry name" value="Ketoacyl-synt_C"/>
    <property type="match status" value="1"/>
</dbReference>
<dbReference type="CDD" id="cd00834">
    <property type="entry name" value="KAS_I_II"/>
    <property type="match status" value="1"/>
</dbReference>
<evidence type="ECO:0000256" key="4">
    <source>
        <dbReference type="ARBA" id="ARBA00014657"/>
    </source>
</evidence>
<evidence type="ECO:0000259" key="14">
    <source>
        <dbReference type="PROSITE" id="PS52004"/>
    </source>
</evidence>
<dbReference type="PROSITE" id="PS52004">
    <property type="entry name" value="KS3_2"/>
    <property type="match status" value="1"/>
</dbReference>
<evidence type="ECO:0000256" key="3">
    <source>
        <dbReference type="ARBA" id="ARBA00012356"/>
    </source>
</evidence>
<dbReference type="RefSeq" id="WP_148971991.1">
    <property type="nucleotide sequence ID" value="NZ_CP043314.1"/>
</dbReference>
<accession>A0A5C0UFN2</accession>
<evidence type="ECO:0000256" key="12">
    <source>
        <dbReference type="PIRSR" id="PIRSR000447-1"/>
    </source>
</evidence>
<keyword evidence="16" id="KW-1185">Reference proteome</keyword>
<comment type="catalytic activity">
    <reaction evidence="11">
        <text>(9Z)-hexadecenoyl-[ACP] + malonyl-[ACP] + H(+) = 3-oxo-(11Z)-octadecenoyl-[ACP] + holo-[ACP] + CO2</text>
        <dbReference type="Rhea" id="RHEA:55040"/>
        <dbReference type="Rhea" id="RHEA-COMP:9623"/>
        <dbReference type="Rhea" id="RHEA-COMP:9685"/>
        <dbReference type="Rhea" id="RHEA-COMP:10800"/>
        <dbReference type="Rhea" id="RHEA-COMP:14074"/>
        <dbReference type="ChEBI" id="CHEBI:15378"/>
        <dbReference type="ChEBI" id="CHEBI:16526"/>
        <dbReference type="ChEBI" id="CHEBI:64479"/>
        <dbReference type="ChEBI" id="CHEBI:78449"/>
        <dbReference type="ChEBI" id="CHEBI:83989"/>
        <dbReference type="ChEBI" id="CHEBI:138538"/>
        <dbReference type="EC" id="2.3.1.179"/>
    </reaction>
</comment>